<dbReference type="RefSeq" id="WP_088443124.1">
    <property type="nucleotide sequence ID" value="NZ_BMMC01000011.1"/>
</dbReference>
<evidence type="ECO:0000313" key="3">
    <source>
        <dbReference type="Proteomes" id="UP000197361"/>
    </source>
</evidence>
<protein>
    <recommendedName>
        <fullName evidence="4">DUF1579 domain-containing protein</fullName>
    </recommendedName>
</protein>
<keyword evidence="1" id="KW-0732">Signal</keyword>
<organism evidence="2 3">
    <name type="scientific">Sphingopyxis bauzanensis</name>
    <dbReference type="NCBI Taxonomy" id="651663"/>
    <lineage>
        <taxon>Bacteria</taxon>
        <taxon>Pseudomonadati</taxon>
        <taxon>Pseudomonadota</taxon>
        <taxon>Alphaproteobacteria</taxon>
        <taxon>Sphingomonadales</taxon>
        <taxon>Sphingomonadaceae</taxon>
        <taxon>Sphingopyxis</taxon>
    </lineage>
</organism>
<evidence type="ECO:0000256" key="1">
    <source>
        <dbReference type="SAM" id="SignalP"/>
    </source>
</evidence>
<accession>A0A246JQD7</accession>
<feature type="chain" id="PRO_5012444894" description="DUF1579 domain-containing protein" evidence="1">
    <location>
        <begin position="20"/>
        <end position="161"/>
    </location>
</feature>
<gene>
    <name evidence="2" type="ORF">CDQ92_17760</name>
</gene>
<sequence>MTARWGIAALLAIAAPAAAEDPALSLAAWLGTWTGEGFAFGKAATATLVIVAAPDGSATTLAYRLAVPGTPPINYAAEAIYHVNGKGRVRGSWTDNSGRTRPIGGRVTGSEWHNLWGSADVEIGRSTYVLEAPNRMIVTDSVLKDDGSWRVFAALRFQRKP</sequence>
<name>A0A246JQD7_9SPHN</name>
<keyword evidence="3" id="KW-1185">Reference proteome</keyword>
<dbReference type="EMBL" id="NISK01000004">
    <property type="protein sequence ID" value="OWQ94889.1"/>
    <property type="molecule type" value="Genomic_DNA"/>
</dbReference>
<comment type="caution">
    <text evidence="2">The sequence shown here is derived from an EMBL/GenBank/DDBJ whole genome shotgun (WGS) entry which is preliminary data.</text>
</comment>
<proteinExistence type="predicted"/>
<dbReference type="OrthoDB" id="7449796at2"/>
<feature type="signal peptide" evidence="1">
    <location>
        <begin position="1"/>
        <end position="19"/>
    </location>
</feature>
<dbReference type="AlphaFoldDB" id="A0A246JQD7"/>
<evidence type="ECO:0000313" key="2">
    <source>
        <dbReference type="EMBL" id="OWQ94889.1"/>
    </source>
</evidence>
<dbReference type="Proteomes" id="UP000197361">
    <property type="component" value="Unassembled WGS sequence"/>
</dbReference>
<reference evidence="2 3" key="1">
    <citation type="journal article" date="2010" name="Int. J. Syst. Evol. Microbiol.">
        <title>Sphingopyxis bauzanensis sp. nov., a psychrophilic bacterium isolated from soil.</title>
        <authorList>
            <person name="Zhang D.C."/>
            <person name="Liu H.C."/>
            <person name="Xin Y.H."/>
            <person name="Zhou Y.G."/>
            <person name="Schinner F."/>
            <person name="Margesin R."/>
        </authorList>
    </citation>
    <scope>NUCLEOTIDE SEQUENCE [LARGE SCALE GENOMIC DNA]</scope>
    <source>
        <strain evidence="2 3">DSM 22271</strain>
    </source>
</reference>
<evidence type="ECO:0008006" key="4">
    <source>
        <dbReference type="Google" id="ProtNLM"/>
    </source>
</evidence>